<sequence>MKTKLKLLAVASVAMVLSGPAVALATTAEPGTSVSILDSLLTPTAIGTALGVLVGAVGLFGAGTWLTATRKRRIALAFHHAYNIVEDVAAEDPKENFADKAAKGLKLADDWLKANGWRPLKPHEQALAKLEFSAMHGAQKAEEKTRANAAAAALIASSKLNVEVVAPGP</sequence>
<accession>A0A511HPC7</accession>
<dbReference type="EMBL" id="FNAJ01000008">
    <property type="protein sequence ID" value="SDE54083.1"/>
    <property type="molecule type" value="Genomic_DNA"/>
</dbReference>
<evidence type="ECO:0000313" key="3">
    <source>
        <dbReference type="EMBL" id="GEL75440.1"/>
    </source>
</evidence>
<keyword evidence="5" id="KW-1185">Reference proteome</keyword>
<reference evidence="4 5" key="1">
    <citation type="submission" date="2016-10" db="EMBL/GenBank/DDBJ databases">
        <authorList>
            <person name="Varghese N."/>
            <person name="Submissions S."/>
        </authorList>
    </citation>
    <scope>NUCLEOTIDE SEQUENCE [LARGE SCALE GENOMIC DNA]</scope>
    <source>
        <strain evidence="4 5">DSM 2260</strain>
    </source>
</reference>
<organism evidence="3 6">
    <name type="scientific">Myxococcus virescens</name>
    <dbReference type="NCBI Taxonomy" id="83456"/>
    <lineage>
        <taxon>Bacteria</taxon>
        <taxon>Pseudomonadati</taxon>
        <taxon>Myxococcota</taxon>
        <taxon>Myxococcia</taxon>
        <taxon>Myxococcales</taxon>
        <taxon>Cystobacterineae</taxon>
        <taxon>Myxococcaceae</taxon>
        <taxon>Myxococcus</taxon>
    </lineage>
</organism>
<keyword evidence="1" id="KW-0812">Transmembrane</keyword>
<comment type="caution">
    <text evidence="3">The sequence shown here is derived from an EMBL/GenBank/DDBJ whole genome shotgun (WGS) entry which is preliminary data.</text>
</comment>
<dbReference type="RefSeq" id="WP_090491644.1">
    <property type="nucleotide sequence ID" value="NZ_BJVY01000074.1"/>
</dbReference>
<dbReference type="Proteomes" id="UP000321224">
    <property type="component" value="Unassembled WGS sequence"/>
</dbReference>
<reference evidence="3 6" key="2">
    <citation type="submission" date="2019-07" db="EMBL/GenBank/DDBJ databases">
        <title>Whole genome shotgun sequence of Myxococcus virescens NBRC 100334.</title>
        <authorList>
            <person name="Hosoyama A."/>
            <person name="Uohara A."/>
            <person name="Ohji S."/>
            <person name="Ichikawa N."/>
        </authorList>
    </citation>
    <scope>NUCLEOTIDE SEQUENCE [LARGE SCALE GENOMIC DNA]</scope>
    <source>
        <strain evidence="3 6">NBRC 100334</strain>
    </source>
</reference>
<name>A0A511HPC7_9BACT</name>
<dbReference type="EMBL" id="BJVY01000074">
    <property type="protein sequence ID" value="GEL75440.1"/>
    <property type="molecule type" value="Genomic_DNA"/>
</dbReference>
<keyword evidence="1" id="KW-1133">Transmembrane helix</keyword>
<proteinExistence type="predicted"/>
<keyword evidence="2" id="KW-0732">Signal</keyword>
<feature type="transmembrane region" description="Helical" evidence="1">
    <location>
        <begin position="49"/>
        <end position="68"/>
    </location>
</feature>
<gene>
    <name evidence="3" type="ORF">MVI01_72240</name>
    <name evidence="4" type="ORF">SAMN04488504_108126</name>
</gene>
<keyword evidence="1" id="KW-0472">Membrane</keyword>
<evidence type="ECO:0000313" key="4">
    <source>
        <dbReference type="EMBL" id="SDE54083.1"/>
    </source>
</evidence>
<evidence type="ECO:0000256" key="1">
    <source>
        <dbReference type="SAM" id="Phobius"/>
    </source>
</evidence>
<feature type="chain" id="PRO_5023034296" evidence="2">
    <location>
        <begin position="24"/>
        <end position="169"/>
    </location>
</feature>
<evidence type="ECO:0000313" key="5">
    <source>
        <dbReference type="Proteomes" id="UP000198717"/>
    </source>
</evidence>
<feature type="signal peptide" evidence="2">
    <location>
        <begin position="1"/>
        <end position="23"/>
    </location>
</feature>
<dbReference type="AlphaFoldDB" id="A0A511HPC7"/>
<evidence type="ECO:0000313" key="6">
    <source>
        <dbReference type="Proteomes" id="UP000321224"/>
    </source>
</evidence>
<dbReference type="Proteomes" id="UP000198717">
    <property type="component" value="Unassembled WGS sequence"/>
</dbReference>
<protein>
    <submittedName>
        <fullName evidence="3">Uncharacterized protein</fullName>
    </submittedName>
</protein>
<evidence type="ECO:0000256" key="2">
    <source>
        <dbReference type="SAM" id="SignalP"/>
    </source>
</evidence>